<protein>
    <submittedName>
        <fullName evidence="1">Uncharacterized protein</fullName>
    </submittedName>
</protein>
<dbReference type="EMBL" id="BTGU01000096">
    <property type="protein sequence ID" value="GMN60160.1"/>
    <property type="molecule type" value="Genomic_DNA"/>
</dbReference>
<dbReference type="AlphaFoldDB" id="A0AA88DS18"/>
<sequence>MGKTQNEAYDLLDEMAANAYQWPVERVAPKKAYGVHEVDPIIALTAQVATLTK</sequence>
<name>A0AA88DS18_FICCA</name>
<keyword evidence="2" id="KW-1185">Reference proteome</keyword>
<proteinExistence type="predicted"/>
<comment type="caution">
    <text evidence="1">The sequence shown here is derived from an EMBL/GenBank/DDBJ whole genome shotgun (WGS) entry which is preliminary data.</text>
</comment>
<evidence type="ECO:0000313" key="2">
    <source>
        <dbReference type="Proteomes" id="UP001187192"/>
    </source>
</evidence>
<dbReference type="Proteomes" id="UP001187192">
    <property type="component" value="Unassembled WGS sequence"/>
</dbReference>
<gene>
    <name evidence="1" type="ORF">TIFTF001_029262</name>
</gene>
<accession>A0AA88DS18</accession>
<reference evidence="1" key="1">
    <citation type="submission" date="2023-07" db="EMBL/GenBank/DDBJ databases">
        <title>draft genome sequence of fig (Ficus carica).</title>
        <authorList>
            <person name="Takahashi T."/>
            <person name="Nishimura K."/>
        </authorList>
    </citation>
    <scope>NUCLEOTIDE SEQUENCE</scope>
</reference>
<evidence type="ECO:0000313" key="1">
    <source>
        <dbReference type="EMBL" id="GMN60160.1"/>
    </source>
</evidence>
<organism evidence="1 2">
    <name type="scientific">Ficus carica</name>
    <name type="common">Common fig</name>
    <dbReference type="NCBI Taxonomy" id="3494"/>
    <lineage>
        <taxon>Eukaryota</taxon>
        <taxon>Viridiplantae</taxon>
        <taxon>Streptophyta</taxon>
        <taxon>Embryophyta</taxon>
        <taxon>Tracheophyta</taxon>
        <taxon>Spermatophyta</taxon>
        <taxon>Magnoliopsida</taxon>
        <taxon>eudicotyledons</taxon>
        <taxon>Gunneridae</taxon>
        <taxon>Pentapetalae</taxon>
        <taxon>rosids</taxon>
        <taxon>fabids</taxon>
        <taxon>Rosales</taxon>
        <taxon>Moraceae</taxon>
        <taxon>Ficeae</taxon>
        <taxon>Ficus</taxon>
    </lineage>
</organism>